<reference evidence="2 3" key="1">
    <citation type="journal article" date="2008" name="Nat. Biotechnol.">
        <title>Genome sequencing and analysis of the filamentous fungus Penicillium chrysogenum.</title>
        <authorList>
            <person name="van den Berg M.A."/>
            <person name="Albang R."/>
            <person name="Albermann K."/>
            <person name="Badger J.H."/>
            <person name="Daran J.-M."/>
            <person name="Driessen A.J.M."/>
            <person name="Garcia-Estrada C."/>
            <person name="Fedorova N.D."/>
            <person name="Harris D.M."/>
            <person name="Heijne W.H.M."/>
            <person name="Joardar V.S."/>
            <person name="Kiel J.A.K.W."/>
            <person name="Kovalchuk A."/>
            <person name="Martin J.F."/>
            <person name="Nierman W.C."/>
            <person name="Nijland J.G."/>
            <person name="Pronk J.T."/>
            <person name="Roubos J.A."/>
            <person name="van der Klei I.J."/>
            <person name="van Peij N.N.M.E."/>
            <person name="Veenhuis M."/>
            <person name="von Doehren H."/>
            <person name="Wagner C."/>
            <person name="Wortman J.R."/>
            <person name="Bovenberg R.A.L."/>
        </authorList>
    </citation>
    <scope>NUCLEOTIDE SEQUENCE [LARGE SCALE GENOMIC DNA]</scope>
    <source>
        <strain evidence="3">ATCC 28089 / DSM 1075 / NRRL 1951 / Wisconsin 54-1255</strain>
    </source>
</reference>
<sequence length="100" mass="11353">MQSRSSVRWHRRCNNSRRPRKAPAPTMLLRNSDPFRCAQCCRSHMIQRKAFGIGLTLTMFPRPSLSTDVDSVSPTTQALRFTMKSSTPESLYASLSSPYT</sequence>
<dbReference type="Proteomes" id="UP000000724">
    <property type="component" value="Contig Pc00c12"/>
</dbReference>
<dbReference type="EMBL" id="AM920427">
    <property type="protein sequence ID" value="CAP80562.1"/>
    <property type="molecule type" value="Genomic_DNA"/>
</dbReference>
<proteinExistence type="predicted"/>
<evidence type="ECO:0000313" key="3">
    <source>
        <dbReference type="Proteomes" id="UP000000724"/>
    </source>
</evidence>
<feature type="compositionally biased region" description="Basic residues" evidence="1">
    <location>
        <begin position="7"/>
        <end position="21"/>
    </location>
</feature>
<dbReference type="AlphaFoldDB" id="B6GZ95"/>
<accession>B6GZ95</accession>
<evidence type="ECO:0000313" key="2">
    <source>
        <dbReference type="EMBL" id="CAP80562.1"/>
    </source>
</evidence>
<dbReference type="HOGENOM" id="CLU_2306981_0_0_1"/>
<feature type="region of interest" description="Disordered" evidence="1">
    <location>
        <begin position="1"/>
        <end position="27"/>
    </location>
</feature>
<organism evidence="2 3">
    <name type="scientific">Penicillium rubens (strain ATCC 28089 / DSM 1075 / NRRL 1951 / Wisconsin 54-1255)</name>
    <name type="common">Penicillium chrysogenum</name>
    <dbReference type="NCBI Taxonomy" id="500485"/>
    <lineage>
        <taxon>Eukaryota</taxon>
        <taxon>Fungi</taxon>
        <taxon>Dikarya</taxon>
        <taxon>Ascomycota</taxon>
        <taxon>Pezizomycotina</taxon>
        <taxon>Eurotiomycetes</taxon>
        <taxon>Eurotiomycetidae</taxon>
        <taxon>Eurotiales</taxon>
        <taxon>Aspergillaceae</taxon>
        <taxon>Penicillium</taxon>
        <taxon>Penicillium chrysogenum species complex</taxon>
    </lineage>
</organism>
<gene>
    <name evidence="2" type="ORF">Pc12g09350</name>
    <name evidence="2" type="ORF">PCH_Pc12g09350</name>
</gene>
<name>B6GZ95_PENRW</name>
<dbReference type="VEuPathDB" id="FungiDB:PCH_Pc12g09350"/>
<protein>
    <submittedName>
        <fullName evidence="2">Uncharacterized protein</fullName>
    </submittedName>
</protein>
<evidence type="ECO:0000256" key="1">
    <source>
        <dbReference type="SAM" id="MobiDB-lite"/>
    </source>
</evidence>
<keyword evidence="3" id="KW-1185">Reference proteome</keyword>